<dbReference type="SUPFAM" id="SSF55031">
    <property type="entry name" value="Bacterial exopeptidase dimerisation domain"/>
    <property type="match status" value="1"/>
</dbReference>
<evidence type="ECO:0000256" key="5">
    <source>
        <dbReference type="ARBA" id="ARBA00011921"/>
    </source>
</evidence>
<evidence type="ECO:0000256" key="7">
    <source>
        <dbReference type="ARBA" id="ARBA00022605"/>
    </source>
</evidence>
<dbReference type="GO" id="GO:0009085">
    <property type="term" value="P:lysine biosynthetic process"/>
    <property type="evidence" value="ECO:0007669"/>
    <property type="project" value="UniProtKB-KW"/>
</dbReference>
<comment type="cofactor">
    <cofactor evidence="1">
        <name>Co(2+)</name>
        <dbReference type="ChEBI" id="CHEBI:48828"/>
    </cofactor>
</comment>
<accession>A0A917S6F4</accession>
<dbReference type="Gene3D" id="3.30.70.360">
    <property type="match status" value="1"/>
</dbReference>
<comment type="caution">
    <text evidence="16">The sequence shown here is derived from an EMBL/GenBank/DDBJ whole genome shotgun (WGS) entry which is preliminary data.</text>
</comment>
<evidence type="ECO:0000256" key="11">
    <source>
        <dbReference type="ARBA" id="ARBA00022915"/>
    </source>
</evidence>
<dbReference type="PANTHER" id="PTHR43808:SF8">
    <property type="entry name" value="PEPTIDASE M20 DIMERISATION DOMAIN-CONTAINING PROTEIN"/>
    <property type="match status" value="1"/>
</dbReference>
<comment type="similarity">
    <text evidence="4">Belongs to the peptidase M20A family.</text>
</comment>
<dbReference type="PROSITE" id="PS00758">
    <property type="entry name" value="ARGE_DAPE_CPG2_1"/>
    <property type="match status" value="1"/>
</dbReference>
<dbReference type="PROSITE" id="PS00759">
    <property type="entry name" value="ARGE_DAPE_CPG2_2"/>
    <property type="match status" value="1"/>
</dbReference>
<sequence>MNKEEAIELLKDILKINTTNPPGNEALAVKKLLPVFEKAGIETEVVDYSEGRQQLIATYPGKMPGKTLAFTGHLDVVPVGEIPWDHDPFGAEEVDGKIYGRGAADMKSGLVAMVASIVELKEADTPLKGTLKFMATVGEETSSIGARQLLEKGYADDLDAVLIGEPTGNEISIAEKGCLWLRITTYGKTGHGSTPSHGINANEHMIAILSKFQSEFSFDFELDDMLSEPTSSIDVLHGGSGTNVIPDKCTVEIDMRTLPSQDHKDIVGQVNNLIDTVKKDFPDLNAEIEVINDMHPVKTPKDNDFVLKLVDAVGAVRGKKVVPYGFSGYTDAAYFSQAKKSFPIAVTGPGYPPVSHQPNEYIEKEAFFKAIEIYKKIAVSFLG</sequence>
<keyword evidence="9" id="KW-0378">Hydrolase</keyword>
<dbReference type="InterPro" id="IPR050072">
    <property type="entry name" value="Peptidase_M20A"/>
</dbReference>
<evidence type="ECO:0000256" key="1">
    <source>
        <dbReference type="ARBA" id="ARBA00001941"/>
    </source>
</evidence>
<evidence type="ECO:0000256" key="13">
    <source>
        <dbReference type="ARBA" id="ARBA00023285"/>
    </source>
</evidence>
<proteinExistence type="inferred from homology"/>
<feature type="domain" description="Peptidase M20 dimerisation" evidence="15">
    <location>
        <begin position="173"/>
        <end position="279"/>
    </location>
</feature>
<dbReference type="GO" id="GO:0046872">
    <property type="term" value="F:metal ion binding"/>
    <property type="evidence" value="ECO:0007669"/>
    <property type="project" value="UniProtKB-KW"/>
</dbReference>
<keyword evidence="11" id="KW-0220">Diaminopimelate biosynthesis</keyword>
<gene>
    <name evidence="16" type="ORF">GCM10007968_21030</name>
</gene>
<reference evidence="16" key="2">
    <citation type="submission" date="2020-09" db="EMBL/GenBank/DDBJ databases">
        <authorList>
            <person name="Sun Q."/>
            <person name="Ohkuma M."/>
        </authorList>
    </citation>
    <scope>NUCLEOTIDE SEQUENCE</scope>
    <source>
        <strain evidence="16">JCM 15325</strain>
    </source>
</reference>
<evidence type="ECO:0000256" key="2">
    <source>
        <dbReference type="ARBA" id="ARBA00001947"/>
    </source>
</evidence>
<dbReference type="PANTHER" id="PTHR43808">
    <property type="entry name" value="ACETYLORNITHINE DEACETYLASE"/>
    <property type="match status" value="1"/>
</dbReference>
<dbReference type="CDD" id="cd08659">
    <property type="entry name" value="M20_ArgE_DapE-like"/>
    <property type="match status" value="1"/>
</dbReference>
<dbReference type="NCBIfam" id="NF006365">
    <property type="entry name" value="PRK08588.1"/>
    <property type="match status" value="1"/>
</dbReference>
<evidence type="ECO:0000256" key="8">
    <source>
        <dbReference type="ARBA" id="ARBA00022723"/>
    </source>
</evidence>
<dbReference type="EMBL" id="BMOK01000008">
    <property type="protein sequence ID" value="GGL56848.1"/>
    <property type="molecule type" value="Genomic_DNA"/>
</dbReference>
<keyword evidence="8" id="KW-0479">Metal-binding</keyword>
<dbReference type="AlphaFoldDB" id="A0A917S6F4"/>
<dbReference type="SUPFAM" id="SSF53187">
    <property type="entry name" value="Zn-dependent exopeptidases"/>
    <property type="match status" value="1"/>
</dbReference>
<evidence type="ECO:0000256" key="6">
    <source>
        <dbReference type="ARBA" id="ARBA00016853"/>
    </source>
</evidence>
<reference evidence="16" key="1">
    <citation type="journal article" date="2014" name="Int. J. Syst. Evol. Microbiol.">
        <title>Complete genome sequence of Corynebacterium casei LMG S-19264T (=DSM 44701T), isolated from a smear-ripened cheese.</title>
        <authorList>
            <consortium name="US DOE Joint Genome Institute (JGI-PGF)"/>
            <person name="Walter F."/>
            <person name="Albersmeier A."/>
            <person name="Kalinowski J."/>
            <person name="Ruckert C."/>
        </authorList>
    </citation>
    <scope>NUCLEOTIDE SEQUENCE</scope>
    <source>
        <strain evidence="16">JCM 15325</strain>
    </source>
</reference>
<dbReference type="GO" id="GO:0009014">
    <property type="term" value="F:succinyl-diaminopimelate desuccinylase activity"/>
    <property type="evidence" value="ECO:0007669"/>
    <property type="project" value="UniProtKB-EC"/>
</dbReference>
<dbReference type="InterPro" id="IPR002933">
    <property type="entry name" value="Peptidase_M20"/>
</dbReference>
<evidence type="ECO:0000313" key="16">
    <source>
        <dbReference type="EMBL" id="GGL56848.1"/>
    </source>
</evidence>
<keyword evidence="10" id="KW-0862">Zinc</keyword>
<evidence type="ECO:0000256" key="14">
    <source>
        <dbReference type="ARBA" id="ARBA00051301"/>
    </source>
</evidence>
<dbReference type="GO" id="GO:0019877">
    <property type="term" value="P:diaminopimelate biosynthetic process"/>
    <property type="evidence" value="ECO:0007669"/>
    <property type="project" value="UniProtKB-KW"/>
</dbReference>
<dbReference type="Pfam" id="PF07687">
    <property type="entry name" value="M20_dimer"/>
    <property type="match status" value="1"/>
</dbReference>
<keyword evidence="7" id="KW-0028">Amino-acid biosynthesis</keyword>
<evidence type="ECO:0000256" key="12">
    <source>
        <dbReference type="ARBA" id="ARBA00023154"/>
    </source>
</evidence>
<evidence type="ECO:0000313" key="17">
    <source>
        <dbReference type="Proteomes" id="UP000654670"/>
    </source>
</evidence>
<keyword evidence="13" id="KW-0170">Cobalt</keyword>
<evidence type="ECO:0000256" key="10">
    <source>
        <dbReference type="ARBA" id="ARBA00022833"/>
    </source>
</evidence>
<dbReference type="NCBIfam" id="TIGR01910">
    <property type="entry name" value="DapE-ArgE"/>
    <property type="match status" value="1"/>
</dbReference>
<name>A0A917S6F4_9BACL</name>
<dbReference type="Gene3D" id="3.40.630.10">
    <property type="entry name" value="Zn peptidases"/>
    <property type="match status" value="2"/>
</dbReference>
<dbReference type="InterPro" id="IPR011650">
    <property type="entry name" value="Peptidase_M20_dimer"/>
</dbReference>
<keyword evidence="17" id="KW-1185">Reference proteome</keyword>
<comment type="catalytic activity">
    <reaction evidence="14">
        <text>N-succinyl-(2S,6S)-2,6-diaminopimelate + H2O = (2S,6S)-2,6-diaminopimelate + succinate</text>
        <dbReference type="Rhea" id="RHEA:22608"/>
        <dbReference type="ChEBI" id="CHEBI:15377"/>
        <dbReference type="ChEBI" id="CHEBI:30031"/>
        <dbReference type="ChEBI" id="CHEBI:57609"/>
        <dbReference type="ChEBI" id="CHEBI:58087"/>
        <dbReference type="EC" id="3.5.1.18"/>
    </reaction>
</comment>
<keyword evidence="12" id="KW-0457">Lysine biosynthesis</keyword>
<dbReference type="Proteomes" id="UP000654670">
    <property type="component" value="Unassembled WGS sequence"/>
</dbReference>
<evidence type="ECO:0000256" key="4">
    <source>
        <dbReference type="ARBA" id="ARBA00006247"/>
    </source>
</evidence>
<dbReference type="Pfam" id="PF01546">
    <property type="entry name" value="Peptidase_M20"/>
    <property type="match status" value="1"/>
</dbReference>
<comment type="cofactor">
    <cofactor evidence="2">
        <name>Zn(2+)</name>
        <dbReference type="ChEBI" id="CHEBI:29105"/>
    </cofactor>
</comment>
<evidence type="ECO:0000256" key="3">
    <source>
        <dbReference type="ARBA" id="ARBA00005130"/>
    </source>
</evidence>
<dbReference type="InterPro" id="IPR010182">
    <property type="entry name" value="ArgE/DapE"/>
</dbReference>
<protein>
    <recommendedName>
        <fullName evidence="6">Probable succinyl-diaminopimelate desuccinylase</fullName>
        <ecNumber evidence="5">3.5.1.18</ecNumber>
    </recommendedName>
</protein>
<organism evidence="16 17">
    <name type="scientific">Sporolactobacillus putidus</name>
    <dbReference type="NCBI Taxonomy" id="492735"/>
    <lineage>
        <taxon>Bacteria</taxon>
        <taxon>Bacillati</taxon>
        <taxon>Bacillota</taxon>
        <taxon>Bacilli</taxon>
        <taxon>Bacillales</taxon>
        <taxon>Sporolactobacillaceae</taxon>
        <taxon>Sporolactobacillus</taxon>
    </lineage>
</organism>
<dbReference type="InterPro" id="IPR001261">
    <property type="entry name" value="ArgE/DapE_CS"/>
</dbReference>
<evidence type="ECO:0000259" key="15">
    <source>
        <dbReference type="Pfam" id="PF07687"/>
    </source>
</evidence>
<dbReference type="RefSeq" id="WP_188803110.1">
    <property type="nucleotide sequence ID" value="NZ_BMOK01000008.1"/>
</dbReference>
<comment type="pathway">
    <text evidence="3">Amino-acid biosynthesis; L-lysine biosynthesis via DAP pathway; LL-2,6-diaminopimelate from (S)-tetrahydrodipicolinate (succinylase route): step 3/3.</text>
</comment>
<dbReference type="InterPro" id="IPR036264">
    <property type="entry name" value="Bact_exopeptidase_dim_dom"/>
</dbReference>
<dbReference type="EC" id="3.5.1.18" evidence="5"/>
<evidence type="ECO:0000256" key="9">
    <source>
        <dbReference type="ARBA" id="ARBA00022801"/>
    </source>
</evidence>